<sequence length="275" mass="28509">MPAVEVKGEAEDARVLFVCERCGTALTAPVTRVALPVHAHHHYGHDLLPPLMAPGTYAVDPEPYGPPWRPWSEIGPAEAAARGVYAPVPALSYGEPGAIVIAPGDARGTVLIPERCDGYCQGLDGRDGPNLACERCGRAVATRIDDCSLWQAVWLAPGAVRRLPDDGPNGSSGYDGSARSSADWTEITGDRLGTPPVEPSGAWSPLWPPAVGAALAHLVAASQGAPVAVPDGLMTDVFGHALDALLPPERPGSQVRTAALAGPNLASSPSCLLYT</sequence>
<evidence type="ECO:0008006" key="4">
    <source>
        <dbReference type="Google" id="ProtNLM"/>
    </source>
</evidence>
<dbReference type="EMBL" id="LGUT01003428">
    <property type="protein sequence ID" value="KOG85435.1"/>
    <property type="molecule type" value="Genomic_DNA"/>
</dbReference>
<evidence type="ECO:0000313" key="3">
    <source>
        <dbReference type="Proteomes" id="UP000037020"/>
    </source>
</evidence>
<keyword evidence="3" id="KW-1185">Reference proteome</keyword>
<reference evidence="2 3" key="1">
    <citation type="submission" date="2015-07" db="EMBL/GenBank/DDBJ databases">
        <authorList>
            <person name="Ju K.-S."/>
            <person name="Doroghazi J.R."/>
            <person name="Metcalf W.W."/>
        </authorList>
    </citation>
    <scope>NUCLEOTIDE SEQUENCE [LARGE SCALE GENOMIC DNA]</scope>
    <source>
        <strain evidence="2 3">NRRL B-3589</strain>
    </source>
</reference>
<proteinExistence type="predicted"/>
<evidence type="ECO:0000313" key="2">
    <source>
        <dbReference type="EMBL" id="KOG85435.1"/>
    </source>
</evidence>
<organism evidence="2 3">
    <name type="scientific">Streptomyces varsoviensis</name>
    <dbReference type="NCBI Taxonomy" id="67373"/>
    <lineage>
        <taxon>Bacteria</taxon>
        <taxon>Bacillati</taxon>
        <taxon>Actinomycetota</taxon>
        <taxon>Actinomycetes</taxon>
        <taxon>Kitasatosporales</taxon>
        <taxon>Streptomycetaceae</taxon>
        <taxon>Streptomyces</taxon>
    </lineage>
</organism>
<gene>
    <name evidence="2" type="ORF">ADK38_36690</name>
</gene>
<comment type="caution">
    <text evidence="2">The sequence shown here is derived from an EMBL/GenBank/DDBJ whole genome shotgun (WGS) entry which is preliminary data.</text>
</comment>
<protein>
    <recommendedName>
        <fullName evidence="4">C2H2-type domain-containing protein</fullName>
    </recommendedName>
</protein>
<feature type="compositionally biased region" description="Polar residues" evidence="1">
    <location>
        <begin position="169"/>
        <end position="181"/>
    </location>
</feature>
<name>A0ABR5IWB0_9ACTN</name>
<feature type="non-terminal residue" evidence="2">
    <location>
        <position position="275"/>
    </location>
</feature>
<dbReference type="Proteomes" id="UP000037020">
    <property type="component" value="Unassembled WGS sequence"/>
</dbReference>
<evidence type="ECO:0000256" key="1">
    <source>
        <dbReference type="SAM" id="MobiDB-lite"/>
    </source>
</evidence>
<feature type="region of interest" description="Disordered" evidence="1">
    <location>
        <begin position="162"/>
        <end position="181"/>
    </location>
</feature>
<accession>A0ABR5IWB0</accession>